<gene>
    <name evidence="3" type="primary">rimP</name>
    <name evidence="6" type="ORF">SAMN04488695_101532</name>
</gene>
<evidence type="ECO:0000256" key="3">
    <source>
        <dbReference type="HAMAP-Rule" id="MF_01077"/>
    </source>
</evidence>
<organism evidence="6 7">
    <name type="scientific">Proteiniclasticum ruminis</name>
    <dbReference type="NCBI Taxonomy" id="398199"/>
    <lineage>
        <taxon>Bacteria</taxon>
        <taxon>Bacillati</taxon>
        <taxon>Bacillota</taxon>
        <taxon>Clostridia</taxon>
        <taxon>Eubacteriales</taxon>
        <taxon>Clostridiaceae</taxon>
        <taxon>Proteiniclasticum</taxon>
    </lineage>
</organism>
<dbReference type="InterPro" id="IPR028998">
    <property type="entry name" value="RimP_C"/>
</dbReference>
<dbReference type="eggNOG" id="COG0779">
    <property type="taxonomic scope" value="Bacteria"/>
</dbReference>
<dbReference type="InterPro" id="IPR036847">
    <property type="entry name" value="RimP_C_sf"/>
</dbReference>
<dbReference type="InterPro" id="IPR028989">
    <property type="entry name" value="RimP_N"/>
</dbReference>
<reference evidence="6 7" key="1">
    <citation type="submission" date="2016-10" db="EMBL/GenBank/DDBJ databases">
        <authorList>
            <person name="de Groot N.N."/>
        </authorList>
    </citation>
    <scope>NUCLEOTIDE SEQUENCE [LARGE SCALE GENOMIC DNA]</scope>
    <source>
        <strain evidence="6 7">ML2</strain>
    </source>
</reference>
<protein>
    <recommendedName>
        <fullName evidence="3">Ribosome maturation factor RimP</fullName>
    </recommendedName>
</protein>
<accession>A0A1I4YD62</accession>
<feature type="domain" description="Ribosome maturation factor RimP C-terminal" evidence="5">
    <location>
        <begin position="85"/>
        <end position="148"/>
    </location>
</feature>
<evidence type="ECO:0000259" key="5">
    <source>
        <dbReference type="Pfam" id="PF17384"/>
    </source>
</evidence>
<dbReference type="PANTHER" id="PTHR33867">
    <property type="entry name" value="RIBOSOME MATURATION FACTOR RIMP"/>
    <property type="match status" value="1"/>
</dbReference>
<evidence type="ECO:0000313" key="6">
    <source>
        <dbReference type="EMBL" id="SFN36011.1"/>
    </source>
</evidence>
<dbReference type="Proteomes" id="UP000181899">
    <property type="component" value="Unassembled WGS sequence"/>
</dbReference>
<dbReference type="CDD" id="cd01734">
    <property type="entry name" value="YlxS_C"/>
    <property type="match status" value="1"/>
</dbReference>
<dbReference type="PANTHER" id="PTHR33867:SF1">
    <property type="entry name" value="RIBOSOME MATURATION FACTOR RIMP"/>
    <property type="match status" value="1"/>
</dbReference>
<feature type="domain" description="Ribosome maturation factor RimP N-terminal" evidence="4">
    <location>
        <begin position="13"/>
        <end position="81"/>
    </location>
</feature>
<sequence length="150" mass="17181">MEKWKELEPLFQKEIEALGYGMYHMEYVHEDGMNILRFYIEHENGIALADCETVSRRISDILDEKDPISEDYNLEVSSPGVFRTLFTKAHMEAAVGEKVQIKTKKPVDGSKKFIGVLKEVQSGGLLVEKDKKSLEVTFENLRSINIEVDL</sequence>
<dbReference type="OrthoDB" id="9805006at2"/>
<keyword evidence="2 3" id="KW-0690">Ribosome biogenesis</keyword>
<dbReference type="InterPro" id="IPR035956">
    <property type="entry name" value="RimP_N_sf"/>
</dbReference>
<dbReference type="GO" id="GO:0006412">
    <property type="term" value="P:translation"/>
    <property type="evidence" value="ECO:0007669"/>
    <property type="project" value="TreeGrafter"/>
</dbReference>
<dbReference type="STRING" id="398199.SAMN05421804_101105"/>
<dbReference type="AlphaFoldDB" id="A0A1I4YD62"/>
<evidence type="ECO:0000256" key="2">
    <source>
        <dbReference type="ARBA" id="ARBA00022517"/>
    </source>
</evidence>
<dbReference type="RefSeq" id="WP_074909949.1">
    <property type="nucleotide sequence ID" value="NZ_FOVK01000001.1"/>
</dbReference>
<dbReference type="Gene3D" id="2.30.30.180">
    <property type="entry name" value="Ribosome maturation factor RimP, C-terminal domain"/>
    <property type="match status" value="1"/>
</dbReference>
<dbReference type="FunFam" id="3.30.300.70:FF:000001">
    <property type="entry name" value="Ribosome maturation factor RimP"/>
    <property type="match status" value="1"/>
</dbReference>
<name>A0A1I4YD62_9CLOT</name>
<keyword evidence="7" id="KW-1185">Reference proteome</keyword>
<dbReference type="Pfam" id="PF02576">
    <property type="entry name" value="RimP_N"/>
    <property type="match status" value="1"/>
</dbReference>
<comment type="subcellular location">
    <subcellularLocation>
        <location evidence="3">Cytoplasm</location>
    </subcellularLocation>
</comment>
<proteinExistence type="inferred from homology"/>
<dbReference type="EMBL" id="FOVK01000001">
    <property type="protein sequence ID" value="SFN36011.1"/>
    <property type="molecule type" value="Genomic_DNA"/>
</dbReference>
<comment type="similarity">
    <text evidence="3">Belongs to the RimP family.</text>
</comment>
<comment type="function">
    <text evidence="3">Required for maturation of 30S ribosomal subunits.</text>
</comment>
<dbReference type="Gene3D" id="3.30.300.70">
    <property type="entry name" value="RimP-like superfamily, N-terminal"/>
    <property type="match status" value="1"/>
</dbReference>
<keyword evidence="1 3" id="KW-0963">Cytoplasm</keyword>
<dbReference type="SUPFAM" id="SSF74942">
    <property type="entry name" value="YhbC-like, C-terminal domain"/>
    <property type="match status" value="1"/>
</dbReference>
<dbReference type="GO" id="GO:0005829">
    <property type="term" value="C:cytosol"/>
    <property type="evidence" value="ECO:0007669"/>
    <property type="project" value="TreeGrafter"/>
</dbReference>
<evidence type="ECO:0000256" key="1">
    <source>
        <dbReference type="ARBA" id="ARBA00022490"/>
    </source>
</evidence>
<evidence type="ECO:0000313" key="7">
    <source>
        <dbReference type="Proteomes" id="UP000181899"/>
    </source>
</evidence>
<dbReference type="Pfam" id="PF17384">
    <property type="entry name" value="DUF150_C"/>
    <property type="match status" value="1"/>
</dbReference>
<dbReference type="GO" id="GO:0000028">
    <property type="term" value="P:ribosomal small subunit assembly"/>
    <property type="evidence" value="ECO:0007669"/>
    <property type="project" value="TreeGrafter"/>
</dbReference>
<dbReference type="SUPFAM" id="SSF75420">
    <property type="entry name" value="YhbC-like, N-terminal domain"/>
    <property type="match status" value="1"/>
</dbReference>
<dbReference type="HAMAP" id="MF_01077">
    <property type="entry name" value="RimP"/>
    <property type="match status" value="1"/>
</dbReference>
<evidence type="ECO:0000259" key="4">
    <source>
        <dbReference type="Pfam" id="PF02576"/>
    </source>
</evidence>
<dbReference type="InterPro" id="IPR003728">
    <property type="entry name" value="Ribosome_maturation_RimP"/>
</dbReference>